<name>A0A8B3S029_9EURY</name>
<accession>A0A8B3S029</accession>
<protein>
    <submittedName>
        <fullName evidence="1">Uncharacterized protein</fullName>
    </submittedName>
</protein>
<evidence type="ECO:0000313" key="1">
    <source>
        <dbReference type="EMBL" id="RZB28669.1"/>
    </source>
</evidence>
<sequence>MIAIVVCVLSILAPGAWYYSLSTNSDVLVLDETALTVVLDRLPEDEKDAVAISQETIINATGVPKRAFNKYFKQKNVSKTEFQWLLLYNVTGNPDLSVFIVKRITSDEGFRISDDYIIGMVGIEYYNAHFKKKAFDSNTNIASYSFSYNYLTDKIELTMWVKLGYDRSVISKHVVTTAQEVKVSLEQAIEIGRTNGLSGTISGRPVVAGGALCWRVVWKHTPTKQDYDAHTIYGFDIHCTTGEVVRTHRYVLPKPPSIKATQITPLIDDLGVDDLEDGAVIQLRVMNSSKETFSLTKSFGKMVVKKGGKTENTDITLWIDRELIVHALESGDVISYLKENAEEGQVGVELHKNVVILKKKGYMSLYEKLK</sequence>
<dbReference type="EMBL" id="RPGO01000040">
    <property type="protein sequence ID" value="RZB28669.1"/>
    <property type="molecule type" value="Genomic_DNA"/>
</dbReference>
<dbReference type="Proteomes" id="UP000291831">
    <property type="component" value="Unassembled WGS sequence"/>
</dbReference>
<proteinExistence type="predicted"/>
<evidence type="ECO:0000313" key="2">
    <source>
        <dbReference type="Proteomes" id="UP000291831"/>
    </source>
</evidence>
<comment type="caution">
    <text evidence="1">The sequence shown here is derived from an EMBL/GenBank/DDBJ whole genome shotgun (WGS) entry which is preliminary data.</text>
</comment>
<organism evidence="1 2">
    <name type="scientific">Candidatus Argoarchaeum ethanivorans</name>
    <dbReference type="NCBI Taxonomy" id="2608793"/>
    <lineage>
        <taxon>Archaea</taxon>
        <taxon>Methanobacteriati</taxon>
        <taxon>Methanobacteriota</taxon>
        <taxon>Stenosarchaea group</taxon>
        <taxon>Methanomicrobia</taxon>
        <taxon>Methanosarcinales</taxon>
        <taxon>Methanosarcinales incertae sedis</taxon>
        <taxon>GOM Arc I cluster</taxon>
        <taxon>Candidatus Argoarchaeum</taxon>
    </lineage>
</organism>
<gene>
    <name evidence="1" type="ORF">AEth_01929</name>
</gene>
<dbReference type="AlphaFoldDB" id="A0A8B3S029"/>
<reference evidence="2" key="1">
    <citation type="submission" date="2019-01" db="EMBL/GenBank/DDBJ databases">
        <title>Anaerobic oxidation of ethane by archaea from a marine hydrocarbon seep.</title>
        <authorList>
            <person name="Musat F."/>
        </authorList>
    </citation>
    <scope>NUCLEOTIDE SEQUENCE [LARGE SCALE GENOMIC DNA]</scope>
</reference>